<protein>
    <submittedName>
        <fullName evidence="2">Excisionase family DNA binding protein</fullName>
    </submittedName>
</protein>
<accession>A0ABT6KPB1</accession>
<evidence type="ECO:0000313" key="2">
    <source>
        <dbReference type="EMBL" id="MDH6181828.1"/>
    </source>
</evidence>
<gene>
    <name evidence="2" type="ORF">M2152_002010</name>
</gene>
<reference evidence="2 3" key="1">
    <citation type="submission" date="2023-04" db="EMBL/GenBank/DDBJ databases">
        <title>Genome Encyclopedia of Bacteria and Archaea VI: Functional Genomics of Type Strains.</title>
        <authorList>
            <person name="Whitman W."/>
        </authorList>
    </citation>
    <scope>NUCLEOTIDE SEQUENCE [LARGE SCALE GENOMIC DNA]</scope>
    <source>
        <strain evidence="2 3">SG_E_30_P1</strain>
    </source>
</reference>
<comment type="caution">
    <text evidence="2">The sequence shown here is derived from an EMBL/GenBank/DDBJ whole genome shotgun (WGS) entry which is preliminary data.</text>
</comment>
<dbReference type="EMBL" id="JARXVQ010000001">
    <property type="protein sequence ID" value="MDH6181828.1"/>
    <property type="molecule type" value="Genomic_DNA"/>
</dbReference>
<evidence type="ECO:0000259" key="1">
    <source>
        <dbReference type="Pfam" id="PF12728"/>
    </source>
</evidence>
<dbReference type="Proteomes" id="UP001160142">
    <property type="component" value="Unassembled WGS sequence"/>
</dbReference>
<sequence length="67" mass="7627">MHGLVIRMLADLVTTPELARELGVDRSTITRKCQKGELAFVDRMPGYNGNYLFDPDYVKQLLEERAA</sequence>
<proteinExistence type="predicted"/>
<dbReference type="InterPro" id="IPR041657">
    <property type="entry name" value="HTH_17"/>
</dbReference>
<dbReference type="SUPFAM" id="SSF46955">
    <property type="entry name" value="Putative DNA-binding domain"/>
    <property type="match status" value="1"/>
</dbReference>
<name>A0ABT6KPB1_9MICO</name>
<dbReference type="InterPro" id="IPR009061">
    <property type="entry name" value="DNA-bd_dom_put_sf"/>
</dbReference>
<dbReference type="Gene3D" id="1.10.1660.10">
    <property type="match status" value="1"/>
</dbReference>
<organism evidence="2 3">
    <name type="scientific">Antiquaquibacter oligotrophicus</name>
    <dbReference type="NCBI Taxonomy" id="2880260"/>
    <lineage>
        <taxon>Bacteria</taxon>
        <taxon>Bacillati</taxon>
        <taxon>Actinomycetota</taxon>
        <taxon>Actinomycetes</taxon>
        <taxon>Micrococcales</taxon>
        <taxon>Microbacteriaceae</taxon>
        <taxon>Antiquaquibacter</taxon>
    </lineage>
</organism>
<dbReference type="Pfam" id="PF12728">
    <property type="entry name" value="HTH_17"/>
    <property type="match status" value="1"/>
</dbReference>
<keyword evidence="3" id="KW-1185">Reference proteome</keyword>
<evidence type="ECO:0000313" key="3">
    <source>
        <dbReference type="Proteomes" id="UP001160142"/>
    </source>
</evidence>
<feature type="domain" description="Helix-turn-helix" evidence="1">
    <location>
        <begin position="12"/>
        <end position="65"/>
    </location>
</feature>